<feature type="region of interest" description="Disordered" evidence="1">
    <location>
        <begin position="1"/>
        <end position="119"/>
    </location>
</feature>
<evidence type="ECO:0000313" key="3">
    <source>
        <dbReference type="Proteomes" id="UP000605670"/>
    </source>
</evidence>
<reference evidence="2" key="1">
    <citation type="journal article" date="2014" name="Int. J. Syst. Evol. Microbiol.">
        <title>Complete genome sequence of Corynebacterium casei LMG S-19264T (=DSM 44701T), isolated from a smear-ripened cheese.</title>
        <authorList>
            <consortium name="US DOE Joint Genome Institute (JGI-PGF)"/>
            <person name="Walter F."/>
            <person name="Albersmeier A."/>
            <person name="Kalinowski J."/>
            <person name="Ruckert C."/>
        </authorList>
    </citation>
    <scope>NUCLEOTIDE SEQUENCE</scope>
    <source>
        <strain evidence="2">CGMCC 1.12160</strain>
    </source>
</reference>
<dbReference type="EMBL" id="BMEM01000001">
    <property type="protein sequence ID" value="GGF45130.1"/>
    <property type="molecule type" value="Genomic_DNA"/>
</dbReference>
<evidence type="ECO:0000313" key="2">
    <source>
        <dbReference type="EMBL" id="GGF45130.1"/>
    </source>
</evidence>
<evidence type="ECO:0000256" key="1">
    <source>
        <dbReference type="SAM" id="MobiDB-lite"/>
    </source>
</evidence>
<dbReference type="Proteomes" id="UP000605670">
    <property type="component" value="Unassembled WGS sequence"/>
</dbReference>
<name>A0A917BH64_9MICO</name>
<reference evidence="2" key="2">
    <citation type="submission" date="2020-09" db="EMBL/GenBank/DDBJ databases">
        <authorList>
            <person name="Sun Q."/>
            <person name="Zhou Y."/>
        </authorList>
    </citation>
    <scope>NUCLEOTIDE SEQUENCE</scope>
    <source>
        <strain evidence="2">CGMCC 1.12160</strain>
    </source>
</reference>
<protein>
    <submittedName>
        <fullName evidence="2">Uncharacterized protein</fullName>
    </submittedName>
</protein>
<proteinExistence type="predicted"/>
<keyword evidence="3" id="KW-1185">Reference proteome</keyword>
<organism evidence="2 3">
    <name type="scientific">Ornithinimicrobium tianjinense</name>
    <dbReference type="NCBI Taxonomy" id="1195761"/>
    <lineage>
        <taxon>Bacteria</taxon>
        <taxon>Bacillati</taxon>
        <taxon>Actinomycetota</taxon>
        <taxon>Actinomycetes</taxon>
        <taxon>Micrococcales</taxon>
        <taxon>Ornithinimicrobiaceae</taxon>
        <taxon>Ornithinimicrobium</taxon>
    </lineage>
</organism>
<gene>
    <name evidence="2" type="ORF">GCM10011366_11040</name>
</gene>
<comment type="caution">
    <text evidence="2">The sequence shown here is derived from an EMBL/GenBank/DDBJ whole genome shotgun (WGS) entry which is preliminary data.</text>
</comment>
<accession>A0A917BH64</accession>
<dbReference type="AlphaFoldDB" id="A0A917BH64"/>
<sequence>MPPLGALPPTGQALVPPLGFLPDRTGVSAAPRLAPPRPDRRYCHPSAPSHDRTGRSAAGTPDRTGRSAAPCPDQPAVLPGPALGPPDESGTNACPVTRTHDRSGTNACPVTRTPRRERH</sequence>